<reference evidence="2" key="1">
    <citation type="submission" date="2017-09" db="EMBL/GenBank/DDBJ databases">
        <title>FDA dAtabase for Regulatory Grade micrObial Sequences (FDA-ARGOS): Supporting development and validation of Infectious Disease Dx tests.</title>
        <authorList>
            <person name="Minogue T."/>
            <person name="Wolcott M."/>
            <person name="Wasieloski L."/>
            <person name="Aguilar W."/>
            <person name="Moore D."/>
            <person name="Tallon L.J."/>
            <person name="Sadzewicz L."/>
            <person name="Ott S."/>
            <person name="Zhao X."/>
            <person name="Nagaraj S."/>
            <person name="Vavikolanu K."/>
            <person name="Aluvathingal J."/>
            <person name="Nadendla S."/>
            <person name="Sichtig H."/>
        </authorList>
    </citation>
    <scope>NUCLEOTIDE SEQUENCE [LARGE SCALE GENOMIC DNA]</scope>
    <source>
        <strain evidence="2">FDAARGOS_388</strain>
    </source>
</reference>
<dbReference type="Proteomes" id="UP000218103">
    <property type="component" value="Chromosome 2"/>
</dbReference>
<gene>
    <name evidence="1" type="ORF">CO711_37630</name>
</gene>
<dbReference type="InterPro" id="IPR016161">
    <property type="entry name" value="Ald_DH/histidinol_DH"/>
</dbReference>
<dbReference type="EMBL" id="CP023521">
    <property type="protein sequence ID" value="ATF82908.1"/>
    <property type="molecule type" value="Genomic_DNA"/>
</dbReference>
<evidence type="ECO:0000313" key="1">
    <source>
        <dbReference type="EMBL" id="ATF82908.1"/>
    </source>
</evidence>
<name>A0ABM6P767_BURCE</name>
<keyword evidence="2" id="KW-1185">Reference proteome</keyword>
<dbReference type="SUPFAM" id="SSF53720">
    <property type="entry name" value="ALDH-like"/>
    <property type="match status" value="1"/>
</dbReference>
<sequence>MVGCGACASIRSMRLPAGRATGRGRGRDARDGFYVKPTVVVPKSLQPSVCRNESFGPATRVARPAAARVRTAY</sequence>
<protein>
    <recommendedName>
        <fullName evidence="3">Aldehyde dehydrogenase family protein</fullName>
    </recommendedName>
</protein>
<organism evidence="1 2">
    <name type="scientific">Burkholderia cepacia</name>
    <name type="common">Pseudomonas cepacia</name>
    <dbReference type="NCBI Taxonomy" id="292"/>
    <lineage>
        <taxon>Bacteria</taxon>
        <taxon>Pseudomonadati</taxon>
        <taxon>Pseudomonadota</taxon>
        <taxon>Betaproteobacteria</taxon>
        <taxon>Burkholderiales</taxon>
        <taxon>Burkholderiaceae</taxon>
        <taxon>Burkholderia</taxon>
        <taxon>Burkholderia cepacia complex</taxon>
    </lineage>
</organism>
<proteinExistence type="predicted"/>
<evidence type="ECO:0008006" key="3">
    <source>
        <dbReference type="Google" id="ProtNLM"/>
    </source>
</evidence>
<accession>A0ABM6P767</accession>
<evidence type="ECO:0000313" key="2">
    <source>
        <dbReference type="Proteomes" id="UP000218103"/>
    </source>
</evidence>